<gene>
    <name evidence="8" type="ordered locus">Maeo_0884</name>
</gene>
<proteinExistence type="predicted"/>
<dbReference type="eggNOG" id="arCOG00238">
    <property type="taxonomic scope" value="Archaea"/>
</dbReference>
<feature type="domain" description="Citrate transporter-like" evidence="7">
    <location>
        <begin position="43"/>
        <end position="404"/>
    </location>
</feature>
<dbReference type="GO" id="GO:0005886">
    <property type="term" value="C:plasma membrane"/>
    <property type="evidence" value="ECO:0007669"/>
    <property type="project" value="TreeGrafter"/>
</dbReference>
<protein>
    <submittedName>
        <fullName evidence="8">Anion transporter</fullName>
    </submittedName>
</protein>
<feature type="transmembrane region" description="Helical" evidence="6">
    <location>
        <begin position="216"/>
        <end position="236"/>
    </location>
</feature>
<evidence type="ECO:0000256" key="1">
    <source>
        <dbReference type="ARBA" id="ARBA00004141"/>
    </source>
</evidence>
<dbReference type="RefSeq" id="WP_011973598.1">
    <property type="nucleotide sequence ID" value="NC_009635.1"/>
</dbReference>
<dbReference type="Pfam" id="PF03600">
    <property type="entry name" value="CitMHS"/>
    <property type="match status" value="1"/>
</dbReference>
<evidence type="ECO:0000256" key="6">
    <source>
        <dbReference type="SAM" id="Phobius"/>
    </source>
</evidence>
<dbReference type="PANTHER" id="PTHR10283:SF82">
    <property type="entry name" value="SOLUTE CARRIER FAMILY 13 MEMBER 2"/>
    <property type="match status" value="1"/>
</dbReference>
<dbReference type="NCBIfam" id="TIGR00785">
    <property type="entry name" value="dass"/>
    <property type="match status" value="1"/>
</dbReference>
<accession>A6UVE4</accession>
<dbReference type="PANTHER" id="PTHR10283">
    <property type="entry name" value="SOLUTE CARRIER FAMILY 13 MEMBER"/>
    <property type="match status" value="1"/>
</dbReference>
<keyword evidence="4 6" id="KW-1133">Transmembrane helix</keyword>
<dbReference type="GO" id="GO:0008514">
    <property type="term" value="F:organic anion transmembrane transporter activity"/>
    <property type="evidence" value="ECO:0007669"/>
    <property type="project" value="UniProtKB-ARBA"/>
</dbReference>
<evidence type="ECO:0000256" key="2">
    <source>
        <dbReference type="ARBA" id="ARBA00022448"/>
    </source>
</evidence>
<feature type="transmembrane region" description="Helical" evidence="6">
    <location>
        <begin position="78"/>
        <end position="96"/>
    </location>
</feature>
<feature type="transmembrane region" description="Helical" evidence="6">
    <location>
        <begin position="6"/>
        <end position="25"/>
    </location>
</feature>
<evidence type="ECO:0000256" key="4">
    <source>
        <dbReference type="ARBA" id="ARBA00022989"/>
    </source>
</evidence>
<dbReference type="AlphaFoldDB" id="A6UVE4"/>
<evidence type="ECO:0000313" key="8">
    <source>
        <dbReference type="EMBL" id="ABR56466.1"/>
    </source>
</evidence>
<feature type="transmembrane region" description="Helical" evidence="6">
    <location>
        <begin position="340"/>
        <end position="364"/>
    </location>
</feature>
<dbReference type="HOGENOM" id="CLU_005170_0_2_2"/>
<sequence length="456" mass="49822">MLKKIDNIIVLFFSLLLMMLILMFFPADEGVKKGLSILLFISILWISEAFPLSVSALFIPVFAVIFGIFDVKDAFKSFAHPIIFLFLGGFALASSLKKHDIDKIIAYKIVKLGNGDFKIASFLIMLTAYVLSMWISNTSATLIILPLALGLLSYEGMDLNDKDKDERNKIKNIYSFLLLGVAYSANIGGIATIIGSPPNAITSSSLNMGFSEWFKVGFPVSLILMPVIYAILYLYFKPNVKNHKIKLNNDFKYTNKTILTFIVFLSIAILWMISGKIANLIGVGSYMDSIIAVIGIILLFSLKLIDWKDLDDSTDWGVLMLFGGALSLSSIISTTGTGEFIANILISFMNAIPLSMFIFGIIVFSMLLTNVMSNTGVASVLMPVLVAAAMELNISPELIALPVGIAVSCAYMLPVGTPPNAIVFAEGHLSEKDMIKVGFILSLVSSIIIAGYFLLL</sequence>
<feature type="transmembrane region" description="Helical" evidence="6">
    <location>
        <begin position="37"/>
        <end position="66"/>
    </location>
</feature>
<evidence type="ECO:0000259" key="7">
    <source>
        <dbReference type="Pfam" id="PF03600"/>
    </source>
</evidence>
<feature type="transmembrane region" description="Helical" evidence="6">
    <location>
        <begin position="172"/>
        <end position="196"/>
    </location>
</feature>
<feature type="transmembrane region" description="Helical" evidence="6">
    <location>
        <begin position="371"/>
        <end position="392"/>
    </location>
</feature>
<organism evidence="8 9">
    <name type="scientific">Methanococcus aeolicus (strain ATCC BAA-1280 / DSM 17508 / OCM 812 / Nankai-3)</name>
    <dbReference type="NCBI Taxonomy" id="419665"/>
    <lineage>
        <taxon>Archaea</taxon>
        <taxon>Methanobacteriati</taxon>
        <taxon>Methanobacteriota</taxon>
        <taxon>Methanomada group</taxon>
        <taxon>Methanococci</taxon>
        <taxon>Methanococcales</taxon>
        <taxon>Methanococcaceae</taxon>
        <taxon>Methanococcus</taxon>
    </lineage>
</organism>
<dbReference type="GeneID" id="5326432"/>
<dbReference type="InterPro" id="IPR001898">
    <property type="entry name" value="SLC13A/DASS"/>
</dbReference>
<name>A6UVE4_META3</name>
<evidence type="ECO:0000256" key="5">
    <source>
        <dbReference type="ARBA" id="ARBA00023136"/>
    </source>
</evidence>
<feature type="transmembrane region" description="Helical" evidence="6">
    <location>
        <begin position="316"/>
        <end position="334"/>
    </location>
</feature>
<dbReference type="InterPro" id="IPR004680">
    <property type="entry name" value="Cit_transptr-like_dom"/>
</dbReference>
<evidence type="ECO:0000256" key="3">
    <source>
        <dbReference type="ARBA" id="ARBA00022692"/>
    </source>
</evidence>
<keyword evidence="3 6" id="KW-0812">Transmembrane</keyword>
<feature type="transmembrane region" description="Helical" evidence="6">
    <location>
        <begin position="257"/>
        <end position="274"/>
    </location>
</feature>
<dbReference type="GO" id="GO:1905039">
    <property type="term" value="P:carboxylic acid transmembrane transport"/>
    <property type="evidence" value="ECO:0007669"/>
    <property type="project" value="UniProtKB-ARBA"/>
</dbReference>
<evidence type="ECO:0000313" key="9">
    <source>
        <dbReference type="Proteomes" id="UP000001106"/>
    </source>
</evidence>
<keyword evidence="2" id="KW-0813">Transport</keyword>
<dbReference type="CDD" id="cd01115">
    <property type="entry name" value="SLC13_permease"/>
    <property type="match status" value="1"/>
</dbReference>
<dbReference type="STRING" id="419665.Maeo_0884"/>
<dbReference type="KEGG" id="mae:Maeo_0884"/>
<feature type="transmembrane region" description="Helical" evidence="6">
    <location>
        <begin position="141"/>
        <end position="160"/>
    </location>
</feature>
<dbReference type="Proteomes" id="UP000001106">
    <property type="component" value="Chromosome"/>
</dbReference>
<comment type="subcellular location">
    <subcellularLocation>
        <location evidence="1">Membrane</location>
        <topology evidence="1">Multi-pass membrane protein</topology>
    </subcellularLocation>
</comment>
<reference evidence="8" key="1">
    <citation type="submission" date="2007-06" db="EMBL/GenBank/DDBJ databases">
        <title>Complete sequence of Methanococcus aeolicus Nankai-3.</title>
        <authorList>
            <consortium name="US DOE Joint Genome Institute"/>
            <person name="Copeland A."/>
            <person name="Lucas S."/>
            <person name="Lapidus A."/>
            <person name="Barry K."/>
            <person name="Glavina del Rio T."/>
            <person name="Dalin E."/>
            <person name="Tice H."/>
            <person name="Pitluck S."/>
            <person name="Chain P."/>
            <person name="Malfatti S."/>
            <person name="Shin M."/>
            <person name="Vergez L."/>
            <person name="Schmutz J."/>
            <person name="Larimer F."/>
            <person name="Land M."/>
            <person name="Hauser L."/>
            <person name="Kyrpides N."/>
            <person name="Lykidis A."/>
            <person name="Sieprawska-Lupa M."/>
            <person name="Whitman W.B."/>
            <person name="Richardson P."/>
        </authorList>
    </citation>
    <scope>NUCLEOTIDE SEQUENCE [LARGE SCALE GENOMIC DNA]</scope>
    <source>
        <strain evidence="8">Nankai-3</strain>
    </source>
</reference>
<feature type="transmembrane region" description="Helical" evidence="6">
    <location>
        <begin position="286"/>
        <end position="304"/>
    </location>
</feature>
<feature type="transmembrane region" description="Helical" evidence="6">
    <location>
        <begin position="437"/>
        <end position="455"/>
    </location>
</feature>
<dbReference type="EMBL" id="CP000743">
    <property type="protein sequence ID" value="ABR56466.1"/>
    <property type="molecule type" value="Genomic_DNA"/>
</dbReference>
<keyword evidence="9" id="KW-1185">Reference proteome</keyword>
<keyword evidence="5 6" id="KW-0472">Membrane</keyword>
<feature type="transmembrane region" description="Helical" evidence="6">
    <location>
        <begin position="398"/>
        <end position="416"/>
    </location>
</feature>